<protein>
    <submittedName>
        <fullName evidence="1">Uncharacterized protein</fullName>
    </submittedName>
</protein>
<proteinExistence type="predicted"/>
<dbReference type="AlphaFoldDB" id="A0A7W8NJB8"/>
<dbReference type="Proteomes" id="UP000552709">
    <property type="component" value="Unassembled WGS sequence"/>
</dbReference>
<evidence type="ECO:0000313" key="2">
    <source>
        <dbReference type="Proteomes" id="UP000552709"/>
    </source>
</evidence>
<keyword evidence="2" id="KW-1185">Reference proteome</keyword>
<reference evidence="1 2" key="1">
    <citation type="submission" date="2020-08" db="EMBL/GenBank/DDBJ databases">
        <title>Genomic Encyclopedia of Type Strains, Phase IV (KMG-IV): sequencing the most valuable type-strain genomes for metagenomic binning, comparative biology and taxonomic classification.</title>
        <authorList>
            <person name="Goeker M."/>
        </authorList>
    </citation>
    <scope>NUCLEOTIDE SEQUENCE [LARGE SCALE GENOMIC DNA]</scope>
    <source>
        <strain evidence="1 2">DSM 27939</strain>
    </source>
</reference>
<sequence length="32" mass="3600">MVEVEFLSKSYKTLLTSKNVIEGDLNPENLST</sequence>
<organism evidence="1 2">
    <name type="scientific">Deinococcus humi</name>
    <dbReference type="NCBI Taxonomy" id="662880"/>
    <lineage>
        <taxon>Bacteria</taxon>
        <taxon>Thermotogati</taxon>
        <taxon>Deinococcota</taxon>
        <taxon>Deinococci</taxon>
        <taxon>Deinococcales</taxon>
        <taxon>Deinococcaceae</taxon>
        <taxon>Deinococcus</taxon>
    </lineage>
</organism>
<comment type="caution">
    <text evidence="1">The sequence shown here is derived from an EMBL/GenBank/DDBJ whole genome shotgun (WGS) entry which is preliminary data.</text>
</comment>
<evidence type="ECO:0000313" key="1">
    <source>
        <dbReference type="EMBL" id="MBB5365972.1"/>
    </source>
</evidence>
<accession>A0A7W8NJB8</accession>
<dbReference type="EMBL" id="JACHFL010000025">
    <property type="protein sequence ID" value="MBB5365972.1"/>
    <property type="molecule type" value="Genomic_DNA"/>
</dbReference>
<name>A0A7W8NJB8_9DEIO</name>
<gene>
    <name evidence="1" type="ORF">HNQ08_005098</name>
</gene>